<dbReference type="EMBL" id="FN653027">
    <property type="protein sequence ID" value="CBY07880.1"/>
    <property type="molecule type" value="Genomic_DNA"/>
</dbReference>
<gene>
    <name evidence="2" type="ORF">GSOID_T00003238001</name>
</gene>
<sequence>MAPRKVTILGGKKFPSIYPVQILKQSVSFASQKRSVSAGESTWKKIAGGRKRRSKVIPSQSMPENVKAVNNYGRPSKTNSSYKIEVENPHYEMSANFAKSCSVLFLHFMSGLAAIHKNINLSRLPTSKTNYNLAKHPSTVKKMTMTGSTSEMLLCLANFVNSRSEVSIDVDKMVMWLRNVDRHLLNQGWQDCVFIGPTALVLMFLRTGTNYSLANG</sequence>
<dbReference type="InterPro" id="IPR004944">
    <property type="entry name" value="CDK5_activator"/>
</dbReference>
<dbReference type="AlphaFoldDB" id="E4X6U3"/>
<keyword evidence="3" id="KW-1185">Reference proteome</keyword>
<dbReference type="FunCoup" id="E4X6U3">
    <property type="interactions" value="3"/>
</dbReference>
<protein>
    <submittedName>
        <fullName evidence="2">Uncharacterized protein</fullName>
    </submittedName>
</protein>
<dbReference type="InParanoid" id="E4X6U3"/>
<dbReference type="GO" id="GO:0019901">
    <property type="term" value="F:protein kinase binding"/>
    <property type="evidence" value="ECO:0007669"/>
    <property type="project" value="TreeGrafter"/>
</dbReference>
<dbReference type="Gene3D" id="1.10.472.10">
    <property type="entry name" value="Cyclin-like"/>
    <property type="match status" value="1"/>
</dbReference>
<evidence type="ECO:0000313" key="2">
    <source>
        <dbReference type="EMBL" id="CBY07880.1"/>
    </source>
</evidence>
<proteinExistence type="inferred from homology"/>
<comment type="similarity">
    <text evidence="1">Belongs to the cyclin-dependent kinase 5 activator family.</text>
</comment>
<evidence type="ECO:0000313" key="3">
    <source>
        <dbReference type="Proteomes" id="UP000001307"/>
    </source>
</evidence>
<dbReference type="GO" id="GO:0016533">
    <property type="term" value="C:protein kinase 5 complex"/>
    <property type="evidence" value="ECO:0007669"/>
    <property type="project" value="InterPro"/>
</dbReference>
<dbReference type="PANTHER" id="PTHR23401">
    <property type="entry name" value="CYCLIN DEPENDANT KINASE-5 ACTIVATOR"/>
    <property type="match status" value="1"/>
</dbReference>
<dbReference type="GO" id="GO:0061575">
    <property type="term" value="F:cyclin-dependent protein serine/threonine kinase activator activity"/>
    <property type="evidence" value="ECO:0007669"/>
    <property type="project" value="InterPro"/>
</dbReference>
<dbReference type="Pfam" id="PF03261">
    <property type="entry name" value="CDK5_activator"/>
    <property type="match status" value="1"/>
</dbReference>
<dbReference type="Proteomes" id="UP000001307">
    <property type="component" value="Unassembled WGS sequence"/>
</dbReference>
<reference evidence="2" key="1">
    <citation type="journal article" date="2010" name="Science">
        <title>Plasticity of animal genome architecture unmasked by rapid evolution of a pelagic tunicate.</title>
        <authorList>
            <person name="Denoeud F."/>
            <person name="Henriet S."/>
            <person name="Mungpakdee S."/>
            <person name="Aury J.M."/>
            <person name="Da Silva C."/>
            <person name="Brinkmann H."/>
            <person name="Mikhaleva J."/>
            <person name="Olsen L.C."/>
            <person name="Jubin C."/>
            <person name="Canestro C."/>
            <person name="Bouquet J.M."/>
            <person name="Danks G."/>
            <person name="Poulain J."/>
            <person name="Campsteijn C."/>
            <person name="Adamski M."/>
            <person name="Cross I."/>
            <person name="Yadetie F."/>
            <person name="Muffato M."/>
            <person name="Louis A."/>
            <person name="Butcher S."/>
            <person name="Tsagkogeorga G."/>
            <person name="Konrad A."/>
            <person name="Singh S."/>
            <person name="Jensen M.F."/>
            <person name="Cong E.H."/>
            <person name="Eikeseth-Otteraa H."/>
            <person name="Noel B."/>
            <person name="Anthouard V."/>
            <person name="Porcel B.M."/>
            <person name="Kachouri-Lafond R."/>
            <person name="Nishino A."/>
            <person name="Ugolini M."/>
            <person name="Chourrout P."/>
            <person name="Nishida H."/>
            <person name="Aasland R."/>
            <person name="Huzurbazar S."/>
            <person name="Westhof E."/>
            <person name="Delsuc F."/>
            <person name="Lehrach H."/>
            <person name="Reinhardt R."/>
            <person name="Weissenbach J."/>
            <person name="Roy S.W."/>
            <person name="Artiguenave F."/>
            <person name="Postlethwait J.H."/>
            <person name="Manak J.R."/>
            <person name="Thompson E.M."/>
            <person name="Jaillon O."/>
            <person name="Du Pasquier L."/>
            <person name="Boudinot P."/>
            <person name="Liberles D.A."/>
            <person name="Volff J.N."/>
            <person name="Philippe H."/>
            <person name="Lenhard B."/>
            <person name="Roest Crollius H."/>
            <person name="Wincker P."/>
            <person name="Chourrout D."/>
        </authorList>
    </citation>
    <scope>NUCLEOTIDE SEQUENCE [LARGE SCALE GENOMIC DNA]</scope>
</reference>
<dbReference type="InterPro" id="IPR036915">
    <property type="entry name" value="Cyclin-like_sf"/>
</dbReference>
<organism evidence="2">
    <name type="scientific">Oikopleura dioica</name>
    <name type="common">Tunicate</name>
    <dbReference type="NCBI Taxonomy" id="34765"/>
    <lineage>
        <taxon>Eukaryota</taxon>
        <taxon>Metazoa</taxon>
        <taxon>Chordata</taxon>
        <taxon>Tunicata</taxon>
        <taxon>Appendicularia</taxon>
        <taxon>Copelata</taxon>
        <taxon>Oikopleuridae</taxon>
        <taxon>Oikopleura</taxon>
    </lineage>
</organism>
<dbReference type="GO" id="GO:0005737">
    <property type="term" value="C:cytoplasm"/>
    <property type="evidence" value="ECO:0007669"/>
    <property type="project" value="TreeGrafter"/>
</dbReference>
<accession>E4X6U3</accession>
<name>E4X6U3_OIKDI</name>
<dbReference type="OrthoDB" id="7676799at2759"/>
<evidence type="ECO:0000256" key="1">
    <source>
        <dbReference type="ARBA" id="ARBA00010175"/>
    </source>
</evidence>
<dbReference type="PANTHER" id="PTHR23401:SF0">
    <property type="entry name" value="CYCLIN-DEPENDENT KINASE 5 ACTIVATOR"/>
    <property type="match status" value="1"/>
</dbReference>
<dbReference type="SUPFAM" id="SSF47954">
    <property type="entry name" value="Cyclin-like"/>
    <property type="match status" value="1"/>
</dbReference>